<evidence type="ECO:0000259" key="3">
    <source>
        <dbReference type="Pfam" id="PF01968"/>
    </source>
</evidence>
<dbReference type="PANTHER" id="PTHR11365">
    <property type="entry name" value="5-OXOPROLINASE RELATED"/>
    <property type="match status" value="1"/>
</dbReference>
<gene>
    <name evidence="6" type="ORF">QGN17_09630</name>
</gene>
<feature type="region of interest" description="Disordered" evidence="2">
    <location>
        <begin position="1149"/>
        <end position="1168"/>
    </location>
</feature>
<feature type="domain" description="Hydantoinase A/oxoprolinase" evidence="3">
    <location>
        <begin position="212"/>
        <end position="499"/>
    </location>
</feature>
<evidence type="ECO:0000313" key="6">
    <source>
        <dbReference type="EMBL" id="MDH7638988.1"/>
    </source>
</evidence>
<dbReference type="EMBL" id="JARYGZ010000001">
    <property type="protein sequence ID" value="MDH7638988.1"/>
    <property type="molecule type" value="Genomic_DNA"/>
</dbReference>
<proteinExistence type="inferred from homology"/>
<keyword evidence="7" id="KW-1185">Reference proteome</keyword>
<evidence type="ECO:0000313" key="7">
    <source>
        <dbReference type="Proteomes" id="UP001160625"/>
    </source>
</evidence>
<name>A0ABT6N2H8_9SPHN</name>
<dbReference type="InterPro" id="IPR008040">
    <property type="entry name" value="Hydant_A_N"/>
</dbReference>
<feature type="domain" description="Hydantoinase B/oxoprolinase" evidence="4">
    <location>
        <begin position="696"/>
        <end position="1204"/>
    </location>
</feature>
<dbReference type="Pfam" id="PF02538">
    <property type="entry name" value="Hydantoinase_B"/>
    <property type="match status" value="1"/>
</dbReference>
<comment type="caution">
    <text evidence="6">The sequence shown here is derived from an EMBL/GenBank/DDBJ whole genome shotgun (WGS) entry which is preliminary data.</text>
</comment>
<sequence length="1212" mass="128751">MTMSDEGGTAGWHFWIDRGGTFTDIVALTPEREVVTRKLLSSHPERYEDAAIQGIRDLLGVAAGDPLPGDRVASVKMGTTVATNALLERQGEAVALVVTEGFRDLLRIGYQNRPRLFERNIVLPDRLERCIIEAAERVDVEGTVLTPLDAVKVRADLEAAFADGCRAVAIVLMHGYRFPDHEEAIAAIAAEIGFTQISVSNRVSPLMKVVSRGDTTLVDAYLSPILGRYVAQVAEALGDGVPLAFMQSNGGLIGAGTFRGRDAILSGPAGGIVGMVETAKAAGFGKVVGFDMGGTSTDVSHYAGTLERTLETVVAGVRLRVPMMAIDTIAAGGGSICRFDGTRLRVGPESAGADPGPACYRRGGPLTITDCNVMLGKLQPDCFPALFGPNGDQPLDAEIVRARFAALAREIEGVGLPPKTPEQLAEGFLAIAVDSMANAIKKISVAQGHDVADYVLACFGGAAGQHACLVADALGIGHVMVHPLAGVLSAYGIGLADQRILRHRGIEAPLDADTLATAATEMDRLQDDCRADVEADGFDIDRSRFERRLSVRYRGSDTAIEVAEADVAAVRAEFEALYRQRFTFTTPDVPLIVESVSVELIVPAIRSDASFGTAVAGGAPRTVSAYMGGSARDACILERQALPVDAPLAGPAILYDSTATIVIEPGWSGTRHANGDIVLERVEKRQDEADGRTALDPVRLEIFNNLFMAIAEQMGQALQNTAFSVNIKERLDFSCALFDGGGALVANAPHMPVHLGSMGDSVRAARDAAQASGRGLKPGDAYVINNPYNGGTHLPDLTLVMPVFDENGACSFFVAARGHHADIGGRTPGSMPPDSRSLDEEGVLFDGFLIVEEGRFREAEFRAELAGGRYPARDPDRNVGDIRAQIAACARGRAEIGRMVGHFGLDVVLAYMRHVQDNAAEAVRRLLDRLADGHFRYELDDGSHVSVALTVDRAARRARVDFTGSSGEQPSNFNAPPSICRAATLYVMRTLVDEAIPMNDGCLEPIDLVIPEHSMLRPSYPSAVVAGNVETSQVITDALYGATGMLAAAQGTMNNFTFGNDRHQYYETICGGAGAGPDFDGTSAVHTHMTNSRITDPEVLEWRYPVLLEAFAVRHGSGGAGRHRGGDGVHRRIRFREAMTATILSNRRRVPPFGLDGGDPGQPGRNSVRRADGVIEQIGSTQSVEMAAGDVFVIDTPGGGGFGRLIGEGGAA</sequence>
<comment type="similarity">
    <text evidence="1">Belongs to the oxoprolinase family.</text>
</comment>
<protein>
    <submittedName>
        <fullName evidence="6">Hydantoinase B/oxoprolinase family protein</fullName>
    </submittedName>
</protein>
<feature type="domain" description="Hydantoinase/oxoprolinase N-terminal" evidence="5">
    <location>
        <begin position="13"/>
        <end position="192"/>
    </location>
</feature>
<accession>A0ABT6N2H8</accession>
<dbReference type="Pfam" id="PF01968">
    <property type="entry name" value="Hydantoinase_A"/>
    <property type="match status" value="1"/>
</dbReference>
<dbReference type="Proteomes" id="UP001160625">
    <property type="component" value="Unassembled WGS sequence"/>
</dbReference>
<dbReference type="InterPro" id="IPR002821">
    <property type="entry name" value="Hydantoinase_A"/>
</dbReference>
<dbReference type="InterPro" id="IPR045079">
    <property type="entry name" value="Oxoprolinase-like"/>
</dbReference>
<dbReference type="Pfam" id="PF05378">
    <property type="entry name" value="Hydant_A_N"/>
    <property type="match status" value="1"/>
</dbReference>
<evidence type="ECO:0000256" key="1">
    <source>
        <dbReference type="ARBA" id="ARBA00010403"/>
    </source>
</evidence>
<evidence type="ECO:0000259" key="5">
    <source>
        <dbReference type="Pfam" id="PF05378"/>
    </source>
</evidence>
<dbReference type="PANTHER" id="PTHR11365:SF23">
    <property type="entry name" value="HYPOTHETICAL 5-OXOPROLINASE (EUROFUNG)-RELATED"/>
    <property type="match status" value="1"/>
</dbReference>
<evidence type="ECO:0000256" key="2">
    <source>
        <dbReference type="SAM" id="MobiDB-lite"/>
    </source>
</evidence>
<reference evidence="6" key="1">
    <citation type="submission" date="2023-04" db="EMBL/GenBank/DDBJ databases">
        <title>Sphingomonas sp. MAHUQ-71 isolated from rice field.</title>
        <authorList>
            <person name="Huq M.A."/>
        </authorList>
    </citation>
    <scope>NUCLEOTIDE SEQUENCE</scope>
    <source>
        <strain evidence="6">MAHUQ-71</strain>
    </source>
</reference>
<evidence type="ECO:0000259" key="4">
    <source>
        <dbReference type="Pfam" id="PF02538"/>
    </source>
</evidence>
<dbReference type="InterPro" id="IPR003692">
    <property type="entry name" value="Hydantoinase_B"/>
</dbReference>
<organism evidence="6 7">
    <name type="scientific">Sphingomonas oryzagri</name>
    <dbReference type="NCBI Taxonomy" id="3042314"/>
    <lineage>
        <taxon>Bacteria</taxon>
        <taxon>Pseudomonadati</taxon>
        <taxon>Pseudomonadota</taxon>
        <taxon>Alphaproteobacteria</taxon>
        <taxon>Sphingomonadales</taxon>
        <taxon>Sphingomonadaceae</taxon>
        <taxon>Sphingomonas</taxon>
    </lineage>
</organism>